<evidence type="ECO:0000256" key="1">
    <source>
        <dbReference type="ARBA" id="ARBA00022801"/>
    </source>
</evidence>
<dbReference type="GO" id="GO:0004252">
    <property type="term" value="F:serine-type endopeptidase activity"/>
    <property type="evidence" value="ECO:0007669"/>
    <property type="project" value="TreeGrafter"/>
</dbReference>
<gene>
    <name evidence="3" type="ORF">DHV22_04680</name>
</gene>
<dbReference type="Proteomes" id="UP000263268">
    <property type="component" value="Unassembled WGS sequence"/>
</dbReference>
<feature type="domain" description="Peptidase S9 prolyl oligopeptidase catalytic" evidence="2">
    <location>
        <begin position="186"/>
        <end position="353"/>
    </location>
</feature>
<sequence>SGISYNLKEGFVLEVTDANFNTGYSKWDETLGLQNLYFNNKIVSDVLVRGGYLIFKQCRFDSPITIIKLNLNNKNAALIHQSNSKLLPFDLGKHEFFTYRNQDGIPLRGLLFYPANFKANKEYPMIVKLYEKIIKDDLLFKSPSDYEYTGFNLLRYLTNDYFVFIPTITYEVEYPGESILKAIEPAIDSILKKYSVDKHRIGLYGHSYGGYETAFLVTQTNIFSAAVAGAAVTNLVQYYHEIGWEWNKEQIWRLENQQYRMGDSYYKLKEAYKNNSPLSHIEQLETPLLLWTGKEDYNVNWTQSVSMFMAMKRLNKGGKLLLFDNETHYLINPDNQEALSLETFEWFEYYLKKEWSY</sequence>
<evidence type="ECO:0000313" key="4">
    <source>
        <dbReference type="Proteomes" id="UP000263268"/>
    </source>
</evidence>
<keyword evidence="1" id="KW-0378">Hydrolase</keyword>
<dbReference type="EMBL" id="DPRK01000079">
    <property type="protein sequence ID" value="HCY80937.1"/>
    <property type="molecule type" value="Genomic_DNA"/>
</dbReference>
<dbReference type="InterPro" id="IPR029058">
    <property type="entry name" value="AB_hydrolase_fold"/>
</dbReference>
<feature type="non-terminal residue" evidence="3">
    <location>
        <position position="1"/>
    </location>
</feature>
<comment type="caution">
    <text evidence="3">The sequence shown here is derived from an EMBL/GenBank/DDBJ whole genome shotgun (WGS) entry which is preliminary data.</text>
</comment>
<organism evidence="3 4">
    <name type="scientific">Xanthomarina gelatinilytica</name>
    <dbReference type="NCBI Taxonomy" id="1137281"/>
    <lineage>
        <taxon>Bacteria</taxon>
        <taxon>Pseudomonadati</taxon>
        <taxon>Bacteroidota</taxon>
        <taxon>Flavobacteriia</taxon>
        <taxon>Flavobacteriales</taxon>
        <taxon>Flavobacteriaceae</taxon>
        <taxon>Xanthomarina</taxon>
    </lineage>
</organism>
<dbReference type="SUPFAM" id="SSF53474">
    <property type="entry name" value="alpha/beta-Hydrolases"/>
    <property type="match status" value="1"/>
</dbReference>
<dbReference type="GO" id="GO:0006508">
    <property type="term" value="P:proteolysis"/>
    <property type="evidence" value="ECO:0007669"/>
    <property type="project" value="InterPro"/>
</dbReference>
<proteinExistence type="predicted"/>
<dbReference type="PANTHER" id="PTHR42776">
    <property type="entry name" value="SERINE PEPTIDASE S9 FAMILY MEMBER"/>
    <property type="match status" value="1"/>
</dbReference>
<evidence type="ECO:0000259" key="2">
    <source>
        <dbReference type="Pfam" id="PF00326"/>
    </source>
</evidence>
<dbReference type="PANTHER" id="PTHR42776:SF27">
    <property type="entry name" value="DIPEPTIDYL PEPTIDASE FAMILY MEMBER 6"/>
    <property type="match status" value="1"/>
</dbReference>
<dbReference type="Gene3D" id="3.40.50.1820">
    <property type="entry name" value="alpha/beta hydrolase"/>
    <property type="match status" value="1"/>
</dbReference>
<reference evidence="3 4" key="1">
    <citation type="journal article" date="2018" name="Nat. Biotechnol.">
        <title>A standardized bacterial taxonomy based on genome phylogeny substantially revises the tree of life.</title>
        <authorList>
            <person name="Parks D.H."/>
            <person name="Chuvochina M."/>
            <person name="Waite D.W."/>
            <person name="Rinke C."/>
            <person name="Skarshewski A."/>
            <person name="Chaumeil P.A."/>
            <person name="Hugenholtz P."/>
        </authorList>
    </citation>
    <scope>NUCLEOTIDE SEQUENCE [LARGE SCALE GENOMIC DNA]</scope>
    <source>
        <strain evidence="3">UBA10227</strain>
    </source>
</reference>
<dbReference type="Pfam" id="PF00326">
    <property type="entry name" value="Peptidase_S9"/>
    <property type="match status" value="1"/>
</dbReference>
<accession>A0A3D6BQM2</accession>
<name>A0A3D6BQM2_9FLAO</name>
<dbReference type="InterPro" id="IPR001375">
    <property type="entry name" value="Peptidase_S9_cat"/>
</dbReference>
<evidence type="ECO:0000313" key="3">
    <source>
        <dbReference type="EMBL" id="HCY80937.1"/>
    </source>
</evidence>
<protein>
    <recommendedName>
        <fullName evidence="2">Peptidase S9 prolyl oligopeptidase catalytic domain-containing protein</fullName>
    </recommendedName>
</protein>
<dbReference type="AlphaFoldDB" id="A0A3D6BQM2"/>